<feature type="region of interest" description="Disordered" evidence="1">
    <location>
        <begin position="1"/>
        <end position="46"/>
    </location>
</feature>
<accession>A0A9N9LW47</accession>
<evidence type="ECO:0000313" key="4">
    <source>
        <dbReference type="EMBL" id="CAG8980200.1"/>
    </source>
</evidence>
<gene>
    <name evidence="4" type="ORF">HYALB_00012393</name>
</gene>
<dbReference type="PANTHER" id="PTHR31331">
    <property type="entry name" value="LCCL DOMAIN PROTEIN (AFU_ORTHOLOGUE AFUA_5G08630)"/>
    <property type="match status" value="1"/>
</dbReference>
<sequence length="657" mass="73219">MAYGENNPEERYSLLRRSEDLEDPDNPIDESTRTRPIEVDDLSDDTPTPRFLQDLGSYKYMKWVPVPVRRASKAVRLWVKGPDSPEVHTITLLFPVIQKFPIRFLDHCVPKKRHRILLLVAFYLSWILTFALVMRESTFATEIEGWGVPGNIGCGNTYWVPGNSCGMNGNDCRPFNGSGFAFRCPANCASQQVLNIRAVGAQEIIYQPLVIGGPSEEDDTQYYRSDSFICSAAIHAGVIDNTKGGCGVVSLVGEHSNYASSKRNGIRSIAFDSTFPSSFTFHSGTTCAAKDPRWSLLFVSLTYTILLSLFTTSPGLFFFSIFTGIFAHVGLASDPPGHSSIPNLLSNLLGKFLPAAFCAFVIYKYMGVHRALNGLTAQIEKTILWLGACWVGALSNYTFKWIPIQRLNAHDIRQQPGAKLALILIVLFIVLVVLKQIYFFQREGRLIRYLGIYGILLTAILVSLIIPGLSLRIHHYILALLLLPGTSMQTRPALVYQGLLVGLFINGIARWGFDSVLQTPDALQGDAPHNSRLPTISKPAISVANSTIDFHWLTPPEPYDGVSVLVNDVERFRGYTDEGLAGDQKFVWRKGGKEEPLYFRFAYMQGSTAWDYTRAGIWAEDGQWIPMEAGPSKVKRSAAEDGVSLVKREFHDSRVRL</sequence>
<dbReference type="OrthoDB" id="441660at2759"/>
<dbReference type="Proteomes" id="UP000701801">
    <property type="component" value="Unassembled WGS sequence"/>
</dbReference>
<proteinExistence type="predicted"/>
<dbReference type="InterPro" id="IPR036609">
    <property type="entry name" value="LCCL_sf"/>
</dbReference>
<evidence type="ECO:0000256" key="1">
    <source>
        <dbReference type="SAM" id="MobiDB-lite"/>
    </source>
</evidence>
<feature type="transmembrane region" description="Helical" evidence="2">
    <location>
        <begin position="452"/>
        <end position="473"/>
    </location>
</feature>
<feature type="transmembrane region" description="Helical" evidence="2">
    <location>
        <begin position="116"/>
        <end position="134"/>
    </location>
</feature>
<keyword evidence="5" id="KW-1185">Reference proteome</keyword>
<evidence type="ECO:0000256" key="2">
    <source>
        <dbReference type="SAM" id="Phobius"/>
    </source>
</evidence>
<dbReference type="PROSITE" id="PS50820">
    <property type="entry name" value="LCCL"/>
    <property type="match status" value="1"/>
</dbReference>
<dbReference type="Gene3D" id="2.170.130.20">
    <property type="entry name" value="LCCL-like domain"/>
    <property type="match status" value="1"/>
</dbReference>
<evidence type="ECO:0000313" key="5">
    <source>
        <dbReference type="Proteomes" id="UP000701801"/>
    </source>
</evidence>
<feature type="transmembrane region" description="Helical" evidence="2">
    <location>
        <begin position="344"/>
        <end position="363"/>
    </location>
</feature>
<evidence type="ECO:0000259" key="3">
    <source>
        <dbReference type="PROSITE" id="PS50820"/>
    </source>
</evidence>
<dbReference type="InterPro" id="IPR004043">
    <property type="entry name" value="LCCL"/>
</dbReference>
<dbReference type="Pfam" id="PF03815">
    <property type="entry name" value="LCCL"/>
    <property type="match status" value="1"/>
</dbReference>
<feature type="transmembrane region" description="Helical" evidence="2">
    <location>
        <begin position="294"/>
        <end position="310"/>
    </location>
</feature>
<keyword evidence="2" id="KW-0812">Transmembrane</keyword>
<keyword evidence="2" id="KW-0472">Membrane</keyword>
<dbReference type="SMART" id="SM00603">
    <property type="entry name" value="LCCL"/>
    <property type="match status" value="1"/>
</dbReference>
<dbReference type="InterPro" id="IPR051957">
    <property type="entry name" value="CRISP-LCCL_domain"/>
</dbReference>
<comment type="caution">
    <text evidence="4">The sequence shown here is derived from an EMBL/GenBank/DDBJ whole genome shotgun (WGS) entry which is preliminary data.</text>
</comment>
<dbReference type="EMBL" id="CAJVRM010000365">
    <property type="protein sequence ID" value="CAG8980200.1"/>
    <property type="molecule type" value="Genomic_DNA"/>
</dbReference>
<feature type="transmembrane region" description="Helical" evidence="2">
    <location>
        <begin position="383"/>
        <end position="399"/>
    </location>
</feature>
<dbReference type="PANTHER" id="PTHR31331:SF8">
    <property type="entry name" value="LCCL DOMAIN PROTEIN (AFU_ORTHOLOGUE AFUA_5G02970)"/>
    <property type="match status" value="1"/>
</dbReference>
<feature type="transmembrane region" description="Helical" evidence="2">
    <location>
        <begin position="420"/>
        <end position="440"/>
    </location>
</feature>
<dbReference type="AlphaFoldDB" id="A0A9N9LW47"/>
<protein>
    <recommendedName>
        <fullName evidence="3">LCCL domain-containing protein</fullName>
    </recommendedName>
</protein>
<name>A0A9N9LW47_9HELO</name>
<reference evidence="4" key="1">
    <citation type="submission" date="2021-07" db="EMBL/GenBank/DDBJ databases">
        <authorList>
            <person name="Durling M."/>
        </authorList>
    </citation>
    <scope>NUCLEOTIDE SEQUENCE</scope>
</reference>
<feature type="compositionally biased region" description="Basic and acidic residues" evidence="1">
    <location>
        <begin position="8"/>
        <end position="19"/>
    </location>
</feature>
<dbReference type="SUPFAM" id="SSF69848">
    <property type="entry name" value="LCCL domain"/>
    <property type="match status" value="1"/>
</dbReference>
<keyword evidence="2" id="KW-1133">Transmembrane helix</keyword>
<feature type="domain" description="LCCL" evidence="3">
    <location>
        <begin position="165"/>
        <end position="270"/>
    </location>
</feature>
<organism evidence="4 5">
    <name type="scientific">Hymenoscyphus albidus</name>
    <dbReference type="NCBI Taxonomy" id="595503"/>
    <lineage>
        <taxon>Eukaryota</taxon>
        <taxon>Fungi</taxon>
        <taxon>Dikarya</taxon>
        <taxon>Ascomycota</taxon>
        <taxon>Pezizomycotina</taxon>
        <taxon>Leotiomycetes</taxon>
        <taxon>Helotiales</taxon>
        <taxon>Helotiaceae</taxon>
        <taxon>Hymenoscyphus</taxon>
    </lineage>
</organism>